<dbReference type="GO" id="GO:0000407">
    <property type="term" value="C:phagophore assembly site"/>
    <property type="evidence" value="ECO:0007669"/>
    <property type="project" value="TreeGrafter"/>
</dbReference>
<evidence type="ECO:0000256" key="4">
    <source>
        <dbReference type="ARBA" id="ARBA00022840"/>
    </source>
</evidence>
<keyword evidence="1" id="KW-0808">Transferase</keyword>
<dbReference type="PANTHER" id="PTHR24348:SF22">
    <property type="entry name" value="NON-SPECIFIC SERINE_THREONINE PROTEIN KINASE"/>
    <property type="match status" value="1"/>
</dbReference>
<keyword evidence="4" id="KW-0067">ATP-binding</keyword>
<evidence type="ECO:0000256" key="5">
    <source>
        <dbReference type="SAM" id="MobiDB-lite"/>
    </source>
</evidence>
<dbReference type="PROSITE" id="PS00108">
    <property type="entry name" value="PROTEIN_KINASE_ST"/>
    <property type="match status" value="1"/>
</dbReference>
<dbReference type="Pfam" id="PF00069">
    <property type="entry name" value="Pkinase"/>
    <property type="match status" value="1"/>
</dbReference>
<feature type="domain" description="Protein kinase" evidence="6">
    <location>
        <begin position="19"/>
        <end position="272"/>
    </location>
</feature>
<evidence type="ECO:0000313" key="7">
    <source>
        <dbReference type="EMBL" id="KAA6376437.1"/>
    </source>
</evidence>
<dbReference type="GO" id="GO:0016020">
    <property type="term" value="C:membrane"/>
    <property type="evidence" value="ECO:0007669"/>
    <property type="project" value="TreeGrafter"/>
</dbReference>
<dbReference type="AlphaFoldDB" id="A0A5J4V1F1"/>
<dbReference type="GO" id="GO:0005829">
    <property type="term" value="C:cytosol"/>
    <property type="evidence" value="ECO:0007669"/>
    <property type="project" value="TreeGrafter"/>
</dbReference>
<dbReference type="GO" id="GO:0004674">
    <property type="term" value="F:protein serine/threonine kinase activity"/>
    <property type="evidence" value="ECO:0007669"/>
    <property type="project" value="InterPro"/>
</dbReference>
<dbReference type="GO" id="GO:0005524">
    <property type="term" value="F:ATP binding"/>
    <property type="evidence" value="ECO:0007669"/>
    <property type="project" value="UniProtKB-KW"/>
</dbReference>
<comment type="caution">
    <text evidence="7">The sequence shown here is derived from an EMBL/GenBank/DDBJ whole genome shotgun (WGS) entry which is preliminary data.</text>
</comment>
<name>A0A5J4V1F1_9EUKA</name>
<sequence>LAMSSGGQKPPLKRNWSDYDFVEELSSGAFGRIYVMKHLPTGELEVIKSLPYKREDKIKIADEEVKMLNQAKSPYTVNLIDTFPHEFDLCLVLEYCPGGNLRDMIDKNLKKMSIKDRKMTGYRYGYQILMGTNVLHSKGIIHRDLKPENILIDKYGNIKIADFGLAQKMASKSYVHAAGTKNYAPSEAYTQNRMMAESDVWSIGVIIIEVITGEHPFEGRSQEETINNIRTGKFKPIPEYIQGELRMLLEKMITLDYSKRPSVKELLESETMQIVSEQDKQKEKQEKENALSEKDKTIAAKEQEKQKAQSEVIRLTNENQRLAAELAKREQITTSQKAEPKLPLVQQQVPSSLDLNMLVGIIPDQQHATQSGNKILHSKDNNKNSTVAFDPAISSGIVRFEGYFENNQKYNFGIGIVDSSAVFCSNKDPYFCENKKKTVFYDKNGDLSHIGGNAFQGNGLIEFNKSVAMEVNMNITPRTLTFFIDNQQQPISITNIPSSIRFFIFITDAGSSFTINRFEKLSHSSAKGVSDSKIFEWGKDWAK</sequence>
<dbReference type="GO" id="GO:0005776">
    <property type="term" value="C:autophagosome"/>
    <property type="evidence" value="ECO:0007669"/>
    <property type="project" value="TreeGrafter"/>
</dbReference>
<dbReference type="FunFam" id="1.10.510.10:FF:000571">
    <property type="entry name" value="Maternal embryonic leucine zipper kinase"/>
    <property type="match status" value="1"/>
</dbReference>
<dbReference type="OrthoDB" id="4062651at2759"/>
<dbReference type="Gene3D" id="1.10.510.10">
    <property type="entry name" value="Transferase(Phosphotransferase) domain 1"/>
    <property type="match status" value="1"/>
</dbReference>
<evidence type="ECO:0000313" key="8">
    <source>
        <dbReference type="Proteomes" id="UP000324800"/>
    </source>
</evidence>
<dbReference type="InterPro" id="IPR045269">
    <property type="entry name" value="Atg1-like"/>
</dbReference>
<evidence type="ECO:0000259" key="6">
    <source>
        <dbReference type="PROSITE" id="PS50011"/>
    </source>
</evidence>
<accession>A0A5J4V1F1</accession>
<feature type="compositionally biased region" description="Basic and acidic residues" evidence="5">
    <location>
        <begin position="277"/>
        <end position="308"/>
    </location>
</feature>
<gene>
    <name evidence="7" type="ORF">EZS28_028037</name>
</gene>
<dbReference type="GO" id="GO:0010506">
    <property type="term" value="P:regulation of autophagy"/>
    <property type="evidence" value="ECO:0007669"/>
    <property type="project" value="InterPro"/>
</dbReference>
<proteinExistence type="predicted"/>
<dbReference type="GO" id="GO:0000045">
    <property type="term" value="P:autophagosome assembly"/>
    <property type="evidence" value="ECO:0007669"/>
    <property type="project" value="TreeGrafter"/>
</dbReference>
<dbReference type="InterPro" id="IPR000719">
    <property type="entry name" value="Prot_kinase_dom"/>
</dbReference>
<evidence type="ECO:0000256" key="3">
    <source>
        <dbReference type="ARBA" id="ARBA00022777"/>
    </source>
</evidence>
<dbReference type="Proteomes" id="UP000324800">
    <property type="component" value="Unassembled WGS sequence"/>
</dbReference>
<dbReference type="EMBL" id="SNRW01010526">
    <property type="protein sequence ID" value="KAA6376437.1"/>
    <property type="molecule type" value="Genomic_DNA"/>
</dbReference>
<dbReference type="InterPro" id="IPR011009">
    <property type="entry name" value="Kinase-like_dom_sf"/>
</dbReference>
<protein>
    <submittedName>
        <fullName evidence="7">Putative CAMK family protein kinase</fullName>
    </submittedName>
</protein>
<dbReference type="SUPFAM" id="SSF56112">
    <property type="entry name" value="Protein kinase-like (PK-like)"/>
    <property type="match status" value="1"/>
</dbReference>
<dbReference type="InterPro" id="IPR008271">
    <property type="entry name" value="Ser/Thr_kinase_AS"/>
</dbReference>
<keyword evidence="3 7" id="KW-0418">Kinase</keyword>
<feature type="non-terminal residue" evidence="7">
    <location>
        <position position="1"/>
    </location>
</feature>
<dbReference type="PANTHER" id="PTHR24348">
    <property type="entry name" value="SERINE/THREONINE-PROTEIN KINASE UNC-51-RELATED"/>
    <property type="match status" value="1"/>
</dbReference>
<dbReference type="PROSITE" id="PS50011">
    <property type="entry name" value="PROTEIN_KINASE_DOM"/>
    <property type="match status" value="1"/>
</dbReference>
<dbReference type="SMART" id="SM00220">
    <property type="entry name" value="S_TKc"/>
    <property type="match status" value="1"/>
</dbReference>
<organism evidence="7 8">
    <name type="scientific">Streblomastix strix</name>
    <dbReference type="NCBI Taxonomy" id="222440"/>
    <lineage>
        <taxon>Eukaryota</taxon>
        <taxon>Metamonada</taxon>
        <taxon>Preaxostyla</taxon>
        <taxon>Oxymonadida</taxon>
        <taxon>Streblomastigidae</taxon>
        <taxon>Streblomastix</taxon>
    </lineage>
</organism>
<keyword evidence="2" id="KW-0547">Nucleotide-binding</keyword>
<feature type="region of interest" description="Disordered" evidence="5">
    <location>
        <begin position="274"/>
        <end position="311"/>
    </location>
</feature>
<evidence type="ECO:0000256" key="1">
    <source>
        <dbReference type="ARBA" id="ARBA00022679"/>
    </source>
</evidence>
<evidence type="ECO:0000256" key="2">
    <source>
        <dbReference type="ARBA" id="ARBA00022741"/>
    </source>
</evidence>
<reference evidence="7 8" key="1">
    <citation type="submission" date="2019-03" db="EMBL/GenBank/DDBJ databases">
        <title>Single cell metagenomics reveals metabolic interactions within the superorganism composed of flagellate Streblomastix strix and complex community of Bacteroidetes bacteria on its surface.</title>
        <authorList>
            <person name="Treitli S.C."/>
            <person name="Kolisko M."/>
            <person name="Husnik F."/>
            <person name="Keeling P."/>
            <person name="Hampl V."/>
        </authorList>
    </citation>
    <scope>NUCLEOTIDE SEQUENCE [LARGE SCALE GENOMIC DNA]</scope>
    <source>
        <strain evidence="7">ST1C</strain>
    </source>
</reference>